<accession>A0ABZ0IJC0</accession>
<reference evidence="7 8" key="1">
    <citation type="journal article" date="2023" name="Microbiol. Resour. Announc.">
        <title>Complete Genome Sequence of Imperialibacter roseus strain P4T.</title>
        <authorList>
            <person name="Tizabi D.R."/>
            <person name="Bachvaroff T."/>
            <person name="Hill R.T."/>
        </authorList>
    </citation>
    <scope>NUCLEOTIDE SEQUENCE [LARGE SCALE GENOMIC DNA]</scope>
    <source>
        <strain evidence="7 8">P4T</strain>
    </source>
</reference>
<evidence type="ECO:0000256" key="3">
    <source>
        <dbReference type="ARBA" id="ARBA00022692"/>
    </source>
</evidence>
<feature type="transmembrane region" description="Helical" evidence="6">
    <location>
        <begin position="276"/>
        <end position="294"/>
    </location>
</feature>
<dbReference type="PANTHER" id="PTHR33529:SF8">
    <property type="entry name" value="PERMEASE, YJGP_YJGQ FAMILY"/>
    <property type="match status" value="1"/>
</dbReference>
<dbReference type="Proteomes" id="UP001302349">
    <property type="component" value="Chromosome"/>
</dbReference>
<dbReference type="Pfam" id="PF03739">
    <property type="entry name" value="LptF_LptG"/>
    <property type="match status" value="1"/>
</dbReference>
<name>A0ABZ0IJC0_9BACT</name>
<feature type="transmembrane region" description="Helical" evidence="6">
    <location>
        <begin position="12"/>
        <end position="32"/>
    </location>
</feature>
<dbReference type="InterPro" id="IPR005495">
    <property type="entry name" value="LptG/LptF_permease"/>
</dbReference>
<feature type="transmembrane region" description="Helical" evidence="6">
    <location>
        <begin position="99"/>
        <end position="122"/>
    </location>
</feature>
<proteinExistence type="predicted"/>
<keyword evidence="2" id="KW-1003">Cell membrane</keyword>
<keyword evidence="8" id="KW-1185">Reference proteome</keyword>
<evidence type="ECO:0000313" key="7">
    <source>
        <dbReference type="EMBL" id="WOK04259.1"/>
    </source>
</evidence>
<keyword evidence="3 6" id="KW-0812">Transmembrane</keyword>
<evidence type="ECO:0000256" key="4">
    <source>
        <dbReference type="ARBA" id="ARBA00022989"/>
    </source>
</evidence>
<dbReference type="PANTHER" id="PTHR33529">
    <property type="entry name" value="SLR0882 PROTEIN-RELATED"/>
    <property type="match status" value="1"/>
</dbReference>
<feature type="transmembrane region" description="Helical" evidence="6">
    <location>
        <begin position="52"/>
        <end position="78"/>
    </location>
</feature>
<evidence type="ECO:0000256" key="5">
    <source>
        <dbReference type="ARBA" id="ARBA00023136"/>
    </source>
</evidence>
<protein>
    <submittedName>
        <fullName evidence="7">LptF/LptG family permease</fullName>
    </submittedName>
</protein>
<evidence type="ECO:0000313" key="8">
    <source>
        <dbReference type="Proteomes" id="UP001302349"/>
    </source>
</evidence>
<keyword evidence="4 6" id="KW-1133">Transmembrane helix</keyword>
<sequence length="357" mass="40681">MKLIDKYILKKFLVTFFFVMVMLVSVICVIDFTEKNDKFIKNGLDALIIFKYYLTVFPFFASLITPITVFIATVFITANMAARTEIIAILASGISFKRMLVPYAIGAVLVAILTFFFNGYIIPNANKFRIGFEVAYVKKAFYFVERDIHMKVGDDTYLYLQSYNNSSDVAYKVTLEKIEGDQMKAKLVANRMDWDSTTHKWKVINWQLREIDGFEEKITAGTQLDTTLSLSPADFANNYGRQETMNMNELEEHIQLQTARGAEDVVIYKIEKYIRYMQPFAVIILTFIGVIVSARKSRGGTGYLIALGFALAFLYIIFYTFSRAVAEAGSMNPILAVWLPNIVFGTIGGLMYFTLPR</sequence>
<dbReference type="RefSeq" id="WP_317487073.1">
    <property type="nucleotide sequence ID" value="NZ_CP136051.1"/>
</dbReference>
<evidence type="ECO:0000256" key="6">
    <source>
        <dbReference type="SAM" id="Phobius"/>
    </source>
</evidence>
<feature type="transmembrane region" description="Helical" evidence="6">
    <location>
        <begin position="334"/>
        <end position="355"/>
    </location>
</feature>
<feature type="transmembrane region" description="Helical" evidence="6">
    <location>
        <begin position="301"/>
        <end position="322"/>
    </location>
</feature>
<gene>
    <name evidence="7" type="ORF">RT717_14355</name>
</gene>
<keyword evidence="5 6" id="KW-0472">Membrane</keyword>
<dbReference type="EMBL" id="CP136051">
    <property type="protein sequence ID" value="WOK04259.1"/>
    <property type="molecule type" value="Genomic_DNA"/>
</dbReference>
<comment type="subcellular location">
    <subcellularLocation>
        <location evidence="1">Cell membrane</location>
        <topology evidence="1">Multi-pass membrane protein</topology>
    </subcellularLocation>
</comment>
<evidence type="ECO:0000256" key="2">
    <source>
        <dbReference type="ARBA" id="ARBA00022475"/>
    </source>
</evidence>
<evidence type="ECO:0000256" key="1">
    <source>
        <dbReference type="ARBA" id="ARBA00004651"/>
    </source>
</evidence>
<organism evidence="7 8">
    <name type="scientific">Imperialibacter roseus</name>
    <dbReference type="NCBI Taxonomy" id="1324217"/>
    <lineage>
        <taxon>Bacteria</taxon>
        <taxon>Pseudomonadati</taxon>
        <taxon>Bacteroidota</taxon>
        <taxon>Cytophagia</taxon>
        <taxon>Cytophagales</taxon>
        <taxon>Flammeovirgaceae</taxon>
        <taxon>Imperialibacter</taxon>
    </lineage>
</organism>